<dbReference type="AlphaFoldDB" id="A0A9N9QPM4"/>
<keyword evidence="1" id="KW-0479">Metal-binding</keyword>
<feature type="region of interest" description="Disordered" evidence="6">
    <location>
        <begin position="117"/>
        <end position="147"/>
    </location>
</feature>
<evidence type="ECO:0000259" key="7">
    <source>
        <dbReference type="PROSITE" id="PS50950"/>
    </source>
</evidence>
<sequence>MTQKQLYWFNKRCSVPDCSNSSTEGPGVNKEYFDLPAEPQARKRWLNAILIEDGDDLKICEDHFQETDVFRDKNNRKKLIINSVPSLLSKPNICTRCHGLKNPSSVSSMSKTCQCENSVLTPKQPPSEKSSDAVQSPEHPVFSNTAKKPRLKWTTHEKNILFKVIKSYGEVKVGAKIHINWRNVAIYCRAKGCFGNQNELRNVWQSMRINAVKVYRNEIFGSKLDRKVSRFLFGKAPRKNRRKITNNNNNNENDGVSKEIIDTSTTEGDEQRKRQAMIESAEKEELETIPTDSTTESGIVVEDIEEYDAEEEDSDEYFTLSDVEDFYHIQIRPRINNNEI</sequence>
<feature type="domain" description="THAP-type" evidence="7">
    <location>
        <begin position="9"/>
        <end position="88"/>
    </location>
</feature>
<keyword evidence="2 5" id="KW-0863">Zinc-finger</keyword>
<evidence type="ECO:0000256" key="2">
    <source>
        <dbReference type="ARBA" id="ARBA00022771"/>
    </source>
</evidence>
<dbReference type="PROSITE" id="PS50950">
    <property type="entry name" value="ZF_THAP"/>
    <property type="match status" value="1"/>
</dbReference>
<dbReference type="Proteomes" id="UP001152799">
    <property type="component" value="Chromosome 3"/>
</dbReference>
<evidence type="ECO:0000256" key="4">
    <source>
        <dbReference type="ARBA" id="ARBA00023125"/>
    </source>
</evidence>
<dbReference type="InterPro" id="IPR006612">
    <property type="entry name" value="THAP_Znf"/>
</dbReference>
<dbReference type="SMART" id="SM00692">
    <property type="entry name" value="DM3"/>
    <property type="match status" value="1"/>
</dbReference>
<dbReference type="OrthoDB" id="8948150at2759"/>
<gene>
    <name evidence="8" type="ORF">CEUTPL_LOCUS7445</name>
</gene>
<evidence type="ECO:0000313" key="9">
    <source>
        <dbReference type="Proteomes" id="UP001152799"/>
    </source>
</evidence>
<evidence type="ECO:0000256" key="3">
    <source>
        <dbReference type="ARBA" id="ARBA00022833"/>
    </source>
</evidence>
<dbReference type="Gene3D" id="6.20.210.20">
    <property type="entry name" value="THAP domain"/>
    <property type="match status" value="1"/>
</dbReference>
<evidence type="ECO:0000256" key="5">
    <source>
        <dbReference type="PROSITE-ProRule" id="PRU00309"/>
    </source>
</evidence>
<accession>A0A9N9QPM4</accession>
<proteinExistence type="predicted"/>
<name>A0A9N9QPM4_9CUCU</name>
<feature type="region of interest" description="Disordered" evidence="6">
    <location>
        <begin position="241"/>
        <end position="301"/>
    </location>
</feature>
<dbReference type="SUPFAM" id="SSF57716">
    <property type="entry name" value="Glucocorticoid receptor-like (DNA-binding domain)"/>
    <property type="match status" value="1"/>
</dbReference>
<protein>
    <recommendedName>
        <fullName evidence="7">THAP-type domain-containing protein</fullName>
    </recommendedName>
</protein>
<keyword evidence="4 5" id="KW-0238">DNA-binding</keyword>
<evidence type="ECO:0000256" key="1">
    <source>
        <dbReference type="ARBA" id="ARBA00022723"/>
    </source>
</evidence>
<evidence type="ECO:0000256" key="6">
    <source>
        <dbReference type="SAM" id="MobiDB-lite"/>
    </source>
</evidence>
<reference evidence="8" key="1">
    <citation type="submission" date="2022-01" db="EMBL/GenBank/DDBJ databases">
        <authorList>
            <person name="King R."/>
        </authorList>
    </citation>
    <scope>NUCLEOTIDE SEQUENCE</scope>
</reference>
<evidence type="ECO:0000313" key="8">
    <source>
        <dbReference type="EMBL" id="CAG9766874.1"/>
    </source>
</evidence>
<organism evidence="8 9">
    <name type="scientific">Ceutorhynchus assimilis</name>
    <name type="common">cabbage seed weevil</name>
    <dbReference type="NCBI Taxonomy" id="467358"/>
    <lineage>
        <taxon>Eukaryota</taxon>
        <taxon>Metazoa</taxon>
        <taxon>Ecdysozoa</taxon>
        <taxon>Arthropoda</taxon>
        <taxon>Hexapoda</taxon>
        <taxon>Insecta</taxon>
        <taxon>Pterygota</taxon>
        <taxon>Neoptera</taxon>
        <taxon>Endopterygota</taxon>
        <taxon>Coleoptera</taxon>
        <taxon>Polyphaga</taxon>
        <taxon>Cucujiformia</taxon>
        <taxon>Curculionidae</taxon>
        <taxon>Ceutorhynchinae</taxon>
        <taxon>Ceutorhynchus</taxon>
    </lineage>
</organism>
<dbReference type="GO" id="GO:0008270">
    <property type="term" value="F:zinc ion binding"/>
    <property type="evidence" value="ECO:0007669"/>
    <property type="project" value="UniProtKB-KW"/>
</dbReference>
<dbReference type="Pfam" id="PF05485">
    <property type="entry name" value="THAP"/>
    <property type="match status" value="1"/>
</dbReference>
<dbReference type="GO" id="GO:0003677">
    <property type="term" value="F:DNA binding"/>
    <property type="evidence" value="ECO:0007669"/>
    <property type="project" value="UniProtKB-UniRule"/>
</dbReference>
<keyword evidence="9" id="KW-1185">Reference proteome</keyword>
<keyword evidence="3" id="KW-0862">Zinc</keyword>
<dbReference type="SMART" id="SM00980">
    <property type="entry name" value="THAP"/>
    <property type="match status" value="1"/>
</dbReference>
<dbReference type="EMBL" id="OU892279">
    <property type="protein sequence ID" value="CAG9766874.1"/>
    <property type="molecule type" value="Genomic_DNA"/>
</dbReference>
<dbReference type="InterPro" id="IPR038441">
    <property type="entry name" value="THAP_Znf_sf"/>
</dbReference>